<dbReference type="InterPro" id="IPR029063">
    <property type="entry name" value="SAM-dependent_MTases_sf"/>
</dbReference>
<keyword evidence="2" id="KW-1185">Reference proteome</keyword>
<accession>A0A919VZI0</accession>
<comment type="caution">
    <text evidence="1">The sequence shown here is derived from an EMBL/GenBank/DDBJ whole genome shotgun (WGS) entry which is preliminary data.</text>
</comment>
<organism evidence="1 2">
    <name type="scientific">Paractinoplanes toevensis</name>
    <dbReference type="NCBI Taxonomy" id="571911"/>
    <lineage>
        <taxon>Bacteria</taxon>
        <taxon>Bacillati</taxon>
        <taxon>Actinomycetota</taxon>
        <taxon>Actinomycetes</taxon>
        <taxon>Micromonosporales</taxon>
        <taxon>Micromonosporaceae</taxon>
        <taxon>Paractinoplanes</taxon>
    </lineage>
</organism>
<dbReference type="Proteomes" id="UP000677082">
    <property type="component" value="Unassembled WGS sequence"/>
</dbReference>
<sequence>MFAEARRVLVKTGTCWLNLGDSYSTGSATGERTPGPLPAKNLNGVPWRVAFALQTAGWTLRNAVVWPRPTPCRSPSATGCPPHTNCCSC</sequence>
<evidence type="ECO:0000313" key="2">
    <source>
        <dbReference type="Proteomes" id="UP000677082"/>
    </source>
</evidence>
<name>A0A919VZI0_9ACTN</name>
<protein>
    <submittedName>
        <fullName evidence="1">Uncharacterized protein</fullName>
    </submittedName>
</protein>
<reference evidence="1 2" key="1">
    <citation type="submission" date="2021-03" db="EMBL/GenBank/DDBJ databases">
        <title>Whole genome shotgun sequence of Actinoplanes toevensis NBRC 105298.</title>
        <authorList>
            <person name="Komaki H."/>
            <person name="Tamura T."/>
        </authorList>
    </citation>
    <scope>NUCLEOTIDE SEQUENCE [LARGE SCALE GENOMIC DNA]</scope>
    <source>
        <strain evidence="1 2">NBRC 105298</strain>
    </source>
</reference>
<dbReference type="EMBL" id="BOQN01000023">
    <property type="protein sequence ID" value="GIM90152.1"/>
    <property type="molecule type" value="Genomic_DNA"/>
</dbReference>
<evidence type="ECO:0000313" key="1">
    <source>
        <dbReference type="EMBL" id="GIM90152.1"/>
    </source>
</evidence>
<gene>
    <name evidence="1" type="ORF">Ato02nite_019450</name>
</gene>
<dbReference type="Gene3D" id="3.40.50.150">
    <property type="entry name" value="Vaccinia Virus protein VP39"/>
    <property type="match status" value="1"/>
</dbReference>
<dbReference type="SUPFAM" id="SSF53335">
    <property type="entry name" value="S-adenosyl-L-methionine-dependent methyltransferases"/>
    <property type="match status" value="1"/>
</dbReference>
<dbReference type="AlphaFoldDB" id="A0A919VZI0"/>
<proteinExistence type="predicted"/>